<evidence type="ECO:0000313" key="3">
    <source>
        <dbReference type="Proteomes" id="UP000887013"/>
    </source>
</evidence>
<sequence>KNEIFNVKDHNDVDTIKNMFLCDSDDDEDIALDESDTNEEEHILEREDDSESELSAGNN</sequence>
<evidence type="ECO:0000256" key="1">
    <source>
        <dbReference type="SAM" id="MobiDB-lite"/>
    </source>
</evidence>
<feature type="non-terminal residue" evidence="2">
    <location>
        <position position="1"/>
    </location>
</feature>
<name>A0A8X6TXU2_NEPPI</name>
<evidence type="ECO:0000313" key="2">
    <source>
        <dbReference type="EMBL" id="GFT58491.1"/>
    </source>
</evidence>
<comment type="caution">
    <text evidence="2">The sequence shown here is derived from an EMBL/GenBank/DDBJ whole genome shotgun (WGS) entry which is preliminary data.</text>
</comment>
<proteinExistence type="predicted"/>
<protein>
    <submittedName>
        <fullName evidence="2">Uncharacterized protein</fullName>
    </submittedName>
</protein>
<gene>
    <name evidence="2" type="ORF">NPIL_266221</name>
</gene>
<organism evidence="2 3">
    <name type="scientific">Nephila pilipes</name>
    <name type="common">Giant wood spider</name>
    <name type="synonym">Nephila maculata</name>
    <dbReference type="NCBI Taxonomy" id="299642"/>
    <lineage>
        <taxon>Eukaryota</taxon>
        <taxon>Metazoa</taxon>
        <taxon>Ecdysozoa</taxon>
        <taxon>Arthropoda</taxon>
        <taxon>Chelicerata</taxon>
        <taxon>Arachnida</taxon>
        <taxon>Araneae</taxon>
        <taxon>Araneomorphae</taxon>
        <taxon>Entelegynae</taxon>
        <taxon>Araneoidea</taxon>
        <taxon>Nephilidae</taxon>
        <taxon>Nephila</taxon>
    </lineage>
</organism>
<accession>A0A8X6TXU2</accession>
<dbReference type="AlphaFoldDB" id="A0A8X6TXU2"/>
<feature type="region of interest" description="Disordered" evidence="1">
    <location>
        <begin position="34"/>
        <end position="59"/>
    </location>
</feature>
<keyword evidence="3" id="KW-1185">Reference proteome</keyword>
<dbReference type="Proteomes" id="UP000887013">
    <property type="component" value="Unassembled WGS sequence"/>
</dbReference>
<dbReference type="EMBL" id="BMAW01067187">
    <property type="protein sequence ID" value="GFT58491.1"/>
    <property type="molecule type" value="Genomic_DNA"/>
</dbReference>
<reference evidence="2" key="1">
    <citation type="submission" date="2020-08" db="EMBL/GenBank/DDBJ databases">
        <title>Multicomponent nature underlies the extraordinary mechanical properties of spider dragline silk.</title>
        <authorList>
            <person name="Kono N."/>
            <person name="Nakamura H."/>
            <person name="Mori M."/>
            <person name="Yoshida Y."/>
            <person name="Ohtoshi R."/>
            <person name="Malay A.D."/>
            <person name="Moran D.A.P."/>
            <person name="Tomita M."/>
            <person name="Numata K."/>
            <person name="Arakawa K."/>
        </authorList>
    </citation>
    <scope>NUCLEOTIDE SEQUENCE</scope>
</reference>